<dbReference type="EMBL" id="BTGB01000003">
    <property type="protein sequence ID" value="GMM45850.1"/>
    <property type="molecule type" value="Genomic_DNA"/>
</dbReference>
<dbReference type="Gene3D" id="3.30.200.20">
    <property type="entry name" value="Phosphorylase Kinase, domain 1"/>
    <property type="match status" value="1"/>
</dbReference>
<dbReference type="Proteomes" id="UP001378960">
    <property type="component" value="Unassembled WGS sequence"/>
</dbReference>
<dbReference type="EC" id="2.7.11.1" evidence="1"/>
<feature type="region of interest" description="Disordered" evidence="7">
    <location>
        <begin position="501"/>
        <end position="533"/>
    </location>
</feature>
<dbReference type="CDD" id="cd14019">
    <property type="entry name" value="STKc_Cdc7"/>
    <property type="match status" value="1"/>
</dbReference>
<dbReference type="SMART" id="SM00220">
    <property type="entry name" value="S_TKc"/>
    <property type="match status" value="1"/>
</dbReference>
<evidence type="ECO:0000256" key="6">
    <source>
        <dbReference type="ARBA" id="ARBA00022840"/>
    </source>
</evidence>
<dbReference type="Gene3D" id="1.10.510.10">
    <property type="entry name" value="Transferase(Phosphotransferase) domain 1"/>
    <property type="match status" value="1"/>
</dbReference>
<protein>
    <recommendedName>
        <fullName evidence="1">non-specific serine/threonine protein kinase</fullName>
        <ecNumber evidence="1">2.7.11.1</ecNumber>
    </recommendedName>
</protein>
<sequence>MDGTLLMDESRLRSKKDLIKRRKYVALQKRQRSDNNESILEQVQNENKRKKLTELNELTTYENNNNDNNTDDNESIEIINTDSRVSTADAEDITYNEVQSILGVNYTIPNSIKEEIIELFESFPNLNKIYEIYSKIGEGTFSSVYLGKERKVSRFNNNHDNKRNKTSSLVALKKIYVTSSPQRIFNELNLLYILRGNENVAPLLDVLRYEDQVIAVLPYYKHSDFRDFYRDLPLIGIKNYMFDLFQAIEFIHKHDVIHRDIKPTNFLYNPFTGKGVLVDFGLAEKYEPVINNACPCINGGFNDEEISKFEKLSVYPKNGYLKDDQRPGRRANRAGTRGFRAPEVLFKCNCQTPLIDIWSAGVMLLTLLSRRFPFFNSTDDIEAIMELINIYGTIEMKECANLHGLNLDCNIPKMKNKISFSAIIANSILMDCKEGDTFAEDSPAWEILSVIDKRGRIIDNKLGNEYNNAIDLLEKSMELYSNKRENAENLLKHEFFKEFRTEVEEEDEEGYANDDDDDDDDDSDVTNDENNTP</sequence>
<evidence type="ECO:0000256" key="4">
    <source>
        <dbReference type="ARBA" id="ARBA00022741"/>
    </source>
</evidence>
<reference evidence="9 10" key="1">
    <citation type="journal article" date="2023" name="Elife">
        <title>Identification of key yeast species and microbe-microbe interactions impacting larval growth of Drosophila in the wild.</title>
        <authorList>
            <person name="Mure A."/>
            <person name="Sugiura Y."/>
            <person name="Maeda R."/>
            <person name="Honda K."/>
            <person name="Sakurai N."/>
            <person name="Takahashi Y."/>
            <person name="Watada M."/>
            <person name="Katoh T."/>
            <person name="Gotoh A."/>
            <person name="Gotoh Y."/>
            <person name="Taniguchi I."/>
            <person name="Nakamura K."/>
            <person name="Hayashi T."/>
            <person name="Katayama T."/>
            <person name="Uemura T."/>
            <person name="Hattori Y."/>
        </authorList>
    </citation>
    <scope>NUCLEOTIDE SEQUENCE [LARGE SCALE GENOMIC DNA]</scope>
    <source>
        <strain evidence="9 10">PK-24</strain>
    </source>
</reference>
<accession>A0AAV5R321</accession>
<evidence type="ECO:0000313" key="9">
    <source>
        <dbReference type="EMBL" id="GMM45850.1"/>
    </source>
</evidence>
<dbReference type="PROSITE" id="PS50011">
    <property type="entry name" value="PROTEIN_KINASE_DOM"/>
    <property type="match status" value="1"/>
</dbReference>
<dbReference type="PANTHER" id="PTHR44167">
    <property type="entry name" value="OVARIAN-SPECIFIC SERINE/THREONINE-PROTEIN KINASE LOK-RELATED"/>
    <property type="match status" value="1"/>
</dbReference>
<evidence type="ECO:0000313" key="10">
    <source>
        <dbReference type="Proteomes" id="UP001378960"/>
    </source>
</evidence>
<dbReference type="InterPro" id="IPR008271">
    <property type="entry name" value="Ser/Thr_kinase_AS"/>
</dbReference>
<name>A0AAV5R321_PICKL</name>
<dbReference type="GO" id="GO:0005524">
    <property type="term" value="F:ATP binding"/>
    <property type="evidence" value="ECO:0007669"/>
    <property type="project" value="UniProtKB-KW"/>
</dbReference>
<dbReference type="GO" id="GO:0044773">
    <property type="term" value="P:mitotic DNA damage checkpoint signaling"/>
    <property type="evidence" value="ECO:0007669"/>
    <property type="project" value="TreeGrafter"/>
</dbReference>
<feature type="compositionally biased region" description="Acidic residues" evidence="7">
    <location>
        <begin position="503"/>
        <end position="527"/>
    </location>
</feature>
<organism evidence="9 10">
    <name type="scientific">Pichia kluyveri</name>
    <name type="common">Yeast</name>
    <dbReference type="NCBI Taxonomy" id="36015"/>
    <lineage>
        <taxon>Eukaryota</taxon>
        <taxon>Fungi</taxon>
        <taxon>Dikarya</taxon>
        <taxon>Ascomycota</taxon>
        <taxon>Saccharomycotina</taxon>
        <taxon>Pichiomycetes</taxon>
        <taxon>Pichiales</taxon>
        <taxon>Pichiaceae</taxon>
        <taxon>Pichia</taxon>
    </lineage>
</organism>
<keyword evidence="4" id="KW-0547">Nucleotide-binding</keyword>
<evidence type="ECO:0000256" key="5">
    <source>
        <dbReference type="ARBA" id="ARBA00022777"/>
    </source>
</evidence>
<evidence type="ECO:0000256" key="2">
    <source>
        <dbReference type="ARBA" id="ARBA00022527"/>
    </source>
</evidence>
<dbReference type="InterPro" id="IPR000719">
    <property type="entry name" value="Prot_kinase_dom"/>
</dbReference>
<keyword evidence="2 9" id="KW-0723">Serine/threonine-protein kinase</keyword>
<dbReference type="AlphaFoldDB" id="A0AAV5R321"/>
<evidence type="ECO:0000259" key="8">
    <source>
        <dbReference type="PROSITE" id="PS50011"/>
    </source>
</evidence>
<keyword evidence="5 9" id="KW-0418">Kinase</keyword>
<dbReference type="PANTHER" id="PTHR44167:SF23">
    <property type="entry name" value="CDC7 KINASE, ISOFORM A-RELATED"/>
    <property type="match status" value="1"/>
</dbReference>
<evidence type="ECO:0000256" key="3">
    <source>
        <dbReference type="ARBA" id="ARBA00022679"/>
    </source>
</evidence>
<gene>
    <name evidence="9" type="ORF">DAPK24_024250</name>
</gene>
<dbReference type="SUPFAM" id="SSF56112">
    <property type="entry name" value="Protein kinase-like (PK-like)"/>
    <property type="match status" value="1"/>
</dbReference>
<evidence type="ECO:0000256" key="1">
    <source>
        <dbReference type="ARBA" id="ARBA00012513"/>
    </source>
</evidence>
<dbReference type="GO" id="GO:0005634">
    <property type="term" value="C:nucleus"/>
    <property type="evidence" value="ECO:0007669"/>
    <property type="project" value="TreeGrafter"/>
</dbReference>
<evidence type="ECO:0000256" key="7">
    <source>
        <dbReference type="SAM" id="MobiDB-lite"/>
    </source>
</evidence>
<keyword evidence="10" id="KW-1185">Reference proteome</keyword>
<comment type="caution">
    <text evidence="9">The sequence shown here is derived from an EMBL/GenBank/DDBJ whole genome shotgun (WGS) entry which is preliminary data.</text>
</comment>
<feature type="domain" description="Protein kinase" evidence="8">
    <location>
        <begin position="130"/>
        <end position="496"/>
    </location>
</feature>
<keyword evidence="6" id="KW-0067">ATP-binding</keyword>
<proteinExistence type="predicted"/>
<dbReference type="InterPro" id="IPR011009">
    <property type="entry name" value="Kinase-like_dom_sf"/>
</dbReference>
<keyword evidence="3" id="KW-0808">Transferase</keyword>
<dbReference type="PROSITE" id="PS00108">
    <property type="entry name" value="PROTEIN_KINASE_ST"/>
    <property type="match status" value="1"/>
</dbReference>
<dbReference type="Pfam" id="PF00069">
    <property type="entry name" value="Pkinase"/>
    <property type="match status" value="2"/>
</dbReference>
<dbReference type="GO" id="GO:0004674">
    <property type="term" value="F:protein serine/threonine kinase activity"/>
    <property type="evidence" value="ECO:0007669"/>
    <property type="project" value="UniProtKB-KW"/>
</dbReference>